<feature type="transmembrane region" description="Helical" evidence="1">
    <location>
        <begin position="12"/>
        <end position="32"/>
    </location>
</feature>
<keyword evidence="1" id="KW-1133">Transmembrane helix</keyword>
<organism evidence="2 3">
    <name type="scientific">Rhodovibrio sodomensis</name>
    <dbReference type="NCBI Taxonomy" id="1088"/>
    <lineage>
        <taxon>Bacteria</taxon>
        <taxon>Pseudomonadati</taxon>
        <taxon>Pseudomonadota</taxon>
        <taxon>Alphaproteobacteria</taxon>
        <taxon>Rhodospirillales</taxon>
        <taxon>Rhodovibrionaceae</taxon>
        <taxon>Rhodovibrio</taxon>
    </lineage>
</organism>
<comment type="caution">
    <text evidence="2">The sequence shown here is derived from an EMBL/GenBank/DDBJ whole genome shotgun (WGS) entry which is preliminary data.</text>
</comment>
<name>A0ABS1D8G2_9PROT</name>
<evidence type="ECO:0000313" key="2">
    <source>
        <dbReference type="EMBL" id="MBK1666718.1"/>
    </source>
</evidence>
<dbReference type="EMBL" id="NRRL01000001">
    <property type="protein sequence ID" value="MBK1666718.1"/>
    <property type="molecule type" value="Genomic_DNA"/>
</dbReference>
<keyword evidence="1" id="KW-0812">Transmembrane</keyword>
<feature type="transmembrane region" description="Helical" evidence="1">
    <location>
        <begin position="44"/>
        <end position="63"/>
    </location>
</feature>
<dbReference type="Proteomes" id="UP001296873">
    <property type="component" value="Unassembled WGS sequence"/>
</dbReference>
<evidence type="ECO:0000313" key="3">
    <source>
        <dbReference type="Proteomes" id="UP001296873"/>
    </source>
</evidence>
<sequence length="68" mass="7428">MDHRLMSALEALLFIAVFMALAWVIAKLVQVMSGRRIDAREQRYYTIAGGLGLGTKIVLTSLANSGMS</sequence>
<accession>A0ABS1D8G2</accession>
<proteinExistence type="predicted"/>
<keyword evidence="1" id="KW-0472">Membrane</keyword>
<gene>
    <name evidence="2" type="ORF">CKO28_01490</name>
</gene>
<reference evidence="2 3" key="1">
    <citation type="journal article" date="2020" name="Microorganisms">
        <title>Osmotic Adaptation and Compatible Solute Biosynthesis of Phototrophic Bacteria as Revealed from Genome Analyses.</title>
        <authorList>
            <person name="Imhoff J.F."/>
            <person name="Rahn T."/>
            <person name="Kunzel S."/>
            <person name="Keller A."/>
            <person name="Neulinger S.C."/>
        </authorList>
    </citation>
    <scope>NUCLEOTIDE SEQUENCE [LARGE SCALE GENOMIC DNA]</scope>
    <source>
        <strain evidence="2 3">DSM 9895</strain>
    </source>
</reference>
<keyword evidence="3" id="KW-1185">Reference proteome</keyword>
<protein>
    <submittedName>
        <fullName evidence="2">Uncharacterized protein</fullName>
    </submittedName>
</protein>
<evidence type="ECO:0000256" key="1">
    <source>
        <dbReference type="SAM" id="Phobius"/>
    </source>
</evidence>